<dbReference type="InterPro" id="IPR000304">
    <property type="entry name" value="Pyrroline-COOH_reductase"/>
</dbReference>
<dbReference type="Gene3D" id="3.40.50.720">
    <property type="entry name" value="NAD(P)-binding Rossmann-like Domain"/>
    <property type="match status" value="1"/>
</dbReference>
<reference evidence="8" key="1">
    <citation type="submission" date="2022-09" db="EMBL/GenBank/DDBJ databases">
        <title>Tahibacter sp. nov., isolated from a fresh water.</title>
        <authorList>
            <person name="Baek J.H."/>
            <person name="Lee J.K."/>
            <person name="Kim J.M."/>
            <person name="Jeon C.O."/>
        </authorList>
    </citation>
    <scope>NUCLEOTIDE SEQUENCE</scope>
    <source>
        <strain evidence="8">W38</strain>
    </source>
</reference>
<dbReference type="EC" id="1.5.1.2" evidence="4 5"/>
<dbReference type="RefSeq" id="WP_261696304.1">
    <property type="nucleotide sequence ID" value="NZ_CP104694.1"/>
</dbReference>
<dbReference type="InterPro" id="IPR028939">
    <property type="entry name" value="P5C_Rdtase_cat_N"/>
</dbReference>
<dbReference type="InterPro" id="IPR008927">
    <property type="entry name" value="6-PGluconate_DH-like_C_sf"/>
</dbReference>
<organism evidence="8 9">
    <name type="scientific">Tahibacter amnicola</name>
    <dbReference type="NCBI Taxonomy" id="2976241"/>
    <lineage>
        <taxon>Bacteria</taxon>
        <taxon>Pseudomonadati</taxon>
        <taxon>Pseudomonadota</taxon>
        <taxon>Gammaproteobacteria</taxon>
        <taxon>Lysobacterales</taxon>
        <taxon>Rhodanobacteraceae</taxon>
        <taxon>Tahibacter</taxon>
    </lineage>
</organism>
<comment type="catalytic activity">
    <reaction evidence="4">
        <text>L-proline + NAD(+) = (S)-1-pyrroline-5-carboxylate + NADH + 2 H(+)</text>
        <dbReference type="Rhea" id="RHEA:14105"/>
        <dbReference type="ChEBI" id="CHEBI:15378"/>
        <dbReference type="ChEBI" id="CHEBI:17388"/>
        <dbReference type="ChEBI" id="CHEBI:57540"/>
        <dbReference type="ChEBI" id="CHEBI:57945"/>
        <dbReference type="ChEBI" id="CHEBI:60039"/>
        <dbReference type="EC" id="1.5.1.2"/>
    </reaction>
</comment>
<keyword evidence="4" id="KW-0028">Amino-acid biosynthesis</keyword>
<protein>
    <recommendedName>
        <fullName evidence="4 5">Pyrroline-5-carboxylate reductase</fullName>
        <shortName evidence="4">P5C reductase</shortName>
        <shortName evidence="4">P5CR</shortName>
        <ecNumber evidence="4 5">1.5.1.2</ecNumber>
    </recommendedName>
    <alternativeName>
        <fullName evidence="4">PCA reductase</fullName>
    </alternativeName>
</protein>
<dbReference type="Pfam" id="PF03807">
    <property type="entry name" value="F420_oxidored"/>
    <property type="match status" value="1"/>
</dbReference>
<evidence type="ECO:0000256" key="1">
    <source>
        <dbReference type="ARBA" id="ARBA00005525"/>
    </source>
</evidence>
<keyword evidence="4" id="KW-0641">Proline biosynthesis</keyword>
<dbReference type="PIRSF" id="PIRSF000193">
    <property type="entry name" value="Pyrrol-5-carb_rd"/>
    <property type="match status" value="1"/>
</dbReference>
<dbReference type="GO" id="GO:0004735">
    <property type="term" value="F:pyrroline-5-carboxylate reductase activity"/>
    <property type="evidence" value="ECO:0007669"/>
    <property type="project" value="UniProtKB-EC"/>
</dbReference>
<comment type="similarity">
    <text evidence="1 4">Belongs to the pyrroline-5-carboxylate reductase family.</text>
</comment>
<comment type="catalytic activity">
    <reaction evidence="4">
        <text>L-proline + NADP(+) = (S)-1-pyrroline-5-carboxylate + NADPH + 2 H(+)</text>
        <dbReference type="Rhea" id="RHEA:14109"/>
        <dbReference type="ChEBI" id="CHEBI:15378"/>
        <dbReference type="ChEBI" id="CHEBI:17388"/>
        <dbReference type="ChEBI" id="CHEBI:57783"/>
        <dbReference type="ChEBI" id="CHEBI:58349"/>
        <dbReference type="ChEBI" id="CHEBI:60039"/>
        <dbReference type="EC" id="1.5.1.2"/>
    </reaction>
</comment>
<comment type="subcellular location">
    <subcellularLocation>
        <location evidence="4">Cytoplasm</location>
    </subcellularLocation>
</comment>
<comment type="function">
    <text evidence="4">Catalyzes the reduction of 1-pyrroline-5-carboxylate (PCA) to L-proline.</text>
</comment>
<dbReference type="InterPro" id="IPR036291">
    <property type="entry name" value="NAD(P)-bd_dom_sf"/>
</dbReference>
<sequence length="277" mass="28022">MGSSNSPRVAFVGGGNMARSLIGGLVRTGAPTDTITVAEPNDALRQALAADFGVATFADNVAACAQAEVIVLAVKPQVMRPVCEGLCGIVQKNRPLLLSIAAGIRIDQLSGWAGGGAAVVRSMPNTPALIGAGATGLCANAETSAEQRAIATTILGATGLTVWIDNENQMDVVTALSGSGPAYFFLLVEALEEAAVAQGLPRDAARALATQTALGAGRMLREDGETPSRLRERVTSPGGTTQAALDAFARGGLRELVATAVDAATLRGRELSAASGA</sequence>
<evidence type="ECO:0000256" key="2">
    <source>
        <dbReference type="ARBA" id="ARBA00022857"/>
    </source>
</evidence>
<dbReference type="Proteomes" id="UP001064632">
    <property type="component" value="Chromosome"/>
</dbReference>
<feature type="domain" description="Pyrroline-5-carboxylate reductase catalytic N-terminal" evidence="6">
    <location>
        <begin position="8"/>
        <end position="103"/>
    </location>
</feature>
<dbReference type="NCBIfam" id="TIGR00112">
    <property type="entry name" value="proC"/>
    <property type="match status" value="1"/>
</dbReference>
<name>A0ABY6BH52_9GAMM</name>
<dbReference type="InterPro" id="IPR029036">
    <property type="entry name" value="P5CR_dimer"/>
</dbReference>
<dbReference type="PANTHER" id="PTHR11645">
    <property type="entry name" value="PYRROLINE-5-CARBOXYLATE REDUCTASE"/>
    <property type="match status" value="1"/>
</dbReference>
<evidence type="ECO:0000256" key="5">
    <source>
        <dbReference type="NCBIfam" id="TIGR00112"/>
    </source>
</evidence>
<keyword evidence="9" id="KW-1185">Reference proteome</keyword>
<proteinExistence type="inferred from homology"/>
<evidence type="ECO:0000256" key="3">
    <source>
        <dbReference type="ARBA" id="ARBA00023002"/>
    </source>
</evidence>
<dbReference type="Pfam" id="PF14748">
    <property type="entry name" value="P5CR_dimer"/>
    <property type="match status" value="1"/>
</dbReference>
<dbReference type="Gene3D" id="1.10.3730.10">
    <property type="entry name" value="ProC C-terminal domain-like"/>
    <property type="match status" value="1"/>
</dbReference>
<dbReference type="EMBL" id="CP104694">
    <property type="protein sequence ID" value="UXI69349.1"/>
    <property type="molecule type" value="Genomic_DNA"/>
</dbReference>
<dbReference type="SUPFAM" id="SSF48179">
    <property type="entry name" value="6-phosphogluconate dehydrogenase C-terminal domain-like"/>
    <property type="match status" value="1"/>
</dbReference>
<evidence type="ECO:0000259" key="6">
    <source>
        <dbReference type="Pfam" id="PF03807"/>
    </source>
</evidence>
<dbReference type="SUPFAM" id="SSF51735">
    <property type="entry name" value="NAD(P)-binding Rossmann-fold domains"/>
    <property type="match status" value="1"/>
</dbReference>
<evidence type="ECO:0000256" key="4">
    <source>
        <dbReference type="HAMAP-Rule" id="MF_01925"/>
    </source>
</evidence>
<keyword evidence="4" id="KW-0963">Cytoplasm</keyword>
<dbReference type="HAMAP" id="MF_01925">
    <property type="entry name" value="P5C_reductase"/>
    <property type="match status" value="1"/>
</dbReference>
<dbReference type="PANTHER" id="PTHR11645:SF0">
    <property type="entry name" value="PYRROLINE-5-CARBOXYLATE REDUCTASE 3"/>
    <property type="match status" value="1"/>
</dbReference>
<comment type="pathway">
    <text evidence="4">Amino-acid biosynthesis; L-proline biosynthesis; L-proline from L-glutamate 5-semialdehyde: step 1/1.</text>
</comment>
<evidence type="ECO:0000313" key="9">
    <source>
        <dbReference type="Proteomes" id="UP001064632"/>
    </source>
</evidence>
<evidence type="ECO:0000259" key="7">
    <source>
        <dbReference type="Pfam" id="PF14748"/>
    </source>
</evidence>
<feature type="domain" description="Pyrroline-5-carboxylate reductase dimerisation" evidence="7">
    <location>
        <begin position="167"/>
        <end position="271"/>
    </location>
</feature>
<evidence type="ECO:0000313" key="8">
    <source>
        <dbReference type="EMBL" id="UXI69349.1"/>
    </source>
</evidence>
<accession>A0ABY6BH52</accession>
<keyword evidence="3 4" id="KW-0560">Oxidoreductase</keyword>
<gene>
    <name evidence="4 8" type="primary">proC</name>
    <name evidence="8" type="ORF">N4264_06790</name>
</gene>
<keyword evidence="2 4" id="KW-0521">NADP</keyword>